<evidence type="ECO:0000256" key="1">
    <source>
        <dbReference type="ARBA" id="ARBA00004514"/>
    </source>
</evidence>
<dbReference type="AlphaFoldDB" id="A0A6P5ZZQ9"/>
<dbReference type="GO" id="GO:0005829">
    <property type="term" value="C:cytosol"/>
    <property type="evidence" value="ECO:0007669"/>
    <property type="project" value="UniProtKB-SubCell"/>
</dbReference>
<gene>
    <name evidence="11" type="primary">LOC111305050</name>
</gene>
<name>A0A6P5ZZQ9_DURZI</name>
<dbReference type="InterPro" id="IPR042045">
    <property type="entry name" value="EXOC6/Sec15_C_dom1"/>
</dbReference>
<dbReference type="InterPro" id="IPR007225">
    <property type="entry name" value="EXOC6/Sec15"/>
</dbReference>
<organism evidence="10 11">
    <name type="scientific">Durio zibethinus</name>
    <name type="common">Durian</name>
    <dbReference type="NCBI Taxonomy" id="66656"/>
    <lineage>
        <taxon>Eukaryota</taxon>
        <taxon>Viridiplantae</taxon>
        <taxon>Streptophyta</taxon>
        <taxon>Embryophyta</taxon>
        <taxon>Tracheophyta</taxon>
        <taxon>Spermatophyta</taxon>
        <taxon>Magnoliopsida</taxon>
        <taxon>eudicotyledons</taxon>
        <taxon>Gunneridae</taxon>
        <taxon>Pentapetalae</taxon>
        <taxon>rosids</taxon>
        <taxon>malvids</taxon>
        <taxon>Malvales</taxon>
        <taxon>Malvaceae</taxon>
        <taxon>Helicteroideae</taxon>
        <taxon>Durio</taxon>
    </lineage>
</organism>
<dbReference type="GO" id="GO:0000145">
    <property type="term" value="C:exocyst"/>
    <property type="evidence" value="ECO:0007669"/>
    <property type="project" value="UniProtKB-UniRule"/>
</dbReference>
<dbReference type="Gene3D" id="1.10.357.30">
    <property type="entry name" value="Exocyst complex subunit Sec15 C-terminal domain, N-terminal subdomain"/>
    <property type="match status" value="1"/>
</dbReference>
<comment type="function">
    <text evidence="6">Component of the exocyst complex involved in the docking of exocytic vesicles with fusion sites on the plasma membrane during regulated or polarized secretion. Involved in polarized cell growth and organ morphogenesis. During cytokinesis, involved in cell plate initiation, cell plate maturation and formation of new primary cell wall.</text>
</comment>
<dbReference type="GeneID" id="111305050"/>
<sequence length="803" mass="90981">MQSTRSRRKVAPSAADGADSGDKLEQLLLSSAICNGEDLGPFVRKAFASGRPETLLHHLRHFARSKESEIEEVCKAHYQDFILAVDDLRSLLSDVDSLKSSLFDSNSRLQSVAGPLLSSLDSFVEAQNVSKNVDFALQSVTSCIKLMELCSRANHHLSNGSFYMALKCLDWIENEFQDKTPSSTLKRMLERKIPEIRFHIERKISKDFGDWLVEIRVVSRNLGQLAIGQASAARQREEDLRIKQREAEEQSRLSLRDCVYVLEEEDDEGGLRRDENDGYSNGNNGLLGFDLTPLYRAYHIHQTLGLEDRFKQYYFENRKLQLTSDFQVSSMTPFLESHQTFFAQIAGFFIVEDRVLRTAGGLILKMEVENLWETAVSKMCSVLEDQFSRMQTANHLLLIKDYVSLLGVTLRRYGYPVDALLDVLSKHRDKYHELLLSDCRKQIAEALAADKFEQMLMKKEYEYSMNVLSFQIQTSDIIPAFPYVAPFSSTVPDCCRIVRSFIEDSVSFMSYGGQLDFYDVVKKYLDRLLSEVLDGALLKLISSSVHGVSQAMQVAANMAVLERACDFFFRHAAQLSGIPLRMAERGRRQFPLNKARDAAEDMLSGMLKTKVDGFMTLIENVNWMTDEPSQGGNEYVNEVIIYLETLVSTAQQILPPQVLKRVLQDVLSHISGEIVGALLGDSVKRFNVNAIMGIDVDIRLLESFADNLASLFSEGDANQLKNALTESRQLINLLLSNHPENFLNPVIRERSYNTLDYRKVMTISEKLRDPSDRLFGTFGSRGAKQNPKKKSLDALIKRLKDVS</sequence>
<comment type="subcellular location">
    <subcellularLocation>
        <location evidence="1">Cytoplasm</location>
        <location evidence="1">Cytosol</location>
    </subcellularLocation>
</comment>
<dbReference type="Pfam" id="PF04091">
    <property type="entry name" value="Sec15_C"/>
    <property type="match status" value="1"/>
</dbReference>
<feature type="domain" description="Exocyst complex subunit EXOC6/Sec15 C-terminal" evidence="8">
    <location>
        <begin position="420"/>
        <end position="766"/>
    </location>
</feature>
<dbReference type="GO" id="GO:0009860">
    <property type="term" value="P:pollen tube growth"/>
    <property type="evidence" value="ECO:0007669"/>
    <property type="project" value="UniProtKB-ARBA"/>
</dbReference>
<dbReference type="GO" id="GO:0006893">
    <property type="term" value="P:Golgi to plasma membrane transport"/>
    <property type="evidence" value="ECO:0007669"/>
    <property type="project" value="TreeGrafter"/>
</dbReference>
<dbReference type="InterPro" id="IPR046361">
    <property type="entry name" value="EXOC6/Sec15_C"/>
</dbReference>
<dbReference type="Gene3D" id="1.20.58.670">
    <property type="entry name" value="Dsl1p vesicle tethering complex, Tip20p subunit, domain D"/>
    <property type="match status" value="1"/>
</dbReference>
<dbReference type="PANTHER" id="PTHR12702:SF1">
    <property type="entry name" value="EXOCYST COMPLEX COMPONENT SEC15B"/>
    <property type="match status" value="1"/>
</dbReference>
<dbReference type="InterPro" id="IPR042044">
    <property type="entry name" value="EXOC6PINT-1/Sec15/Tip20_C_dom2"/>
</dbReference>
<evidence type="ECO:0000256" key="7">
    <source>
        <dbReference type="PIRNR" id="PIRNR025007"/>
    </source>
</evidence>
<dbReference type="PANTHER" id="PTHR12702">
    <property type="entry name" value="SEC15"/>
    <property type="match status" value="1"/>
</dbReference>
<keyword evidence="3 7" id="KW-0813">Transport</keyword>
<dbReference type="Pfam" id="PF20651">
    <property type="entry name" value="EXOC6_Sec15_N"/>
    <property type="match status" value="1"/>
</dbReference>
<dbReference type="FunFam" id="1.20.58.670:FF:000002">
    <property type="entry name" value="Exocyst complex component"/>
    <property type="match status" value="1"/>
</dbReference>
<evidence type="ECO:0000256" key="3">
    <source>
        <dbReference type="ARBA" id="ARBA00022448"/>
    </source>
</evidence>
<evidence type="ECO:0000256" key="4">
    <source>
        <dbReference type="ARBA" id="ARBA00022483"/>
    </source>
</evidence>
<dbReference type="GO" id="GO:0060321">
    <property type="term" value="P:acceptance of pollen"/>
    <property type="evidence" value="ECO:0007669"/>
    <property type="project" value="UniProtKB-ARBA"/>
</dbReference>
<protein>
    <recommendedName>
        <fullName evidence="7">Exocyst complex component</fullName>
    </recommendedName>
</protein>
<dbReference type="GO" id="GO:0009846">
    <property type="term" value="P:pollen germination"/>
    <property type="evidence" value="ECO:0007669"/>
    <property type="project" value="UniProtKB-ARBA"/>
</dbReference>
<keyword evidence="10" id="KW-1185">Reference proteome</keyword>
<dbReference type="PIRSF" id="PIRSF025007">
    <property type="entry name" value="Sec15"/>
    <property type="match status" value="1"/>
</dbReference>
<dbReference type="GO" id="GO:0016020">
    <property type="term" value="C:membrane"/>
    <property type="evidence" value="ECO:0007669"/>
    <property type="project" value="TreeGrafter"/>
</dbReference>
<evidence type="ECO:0000256" key="5">
    <source>
        <dbReference type="ARBA" id="ARBA00022490"/>
    </source>
</evidence>
<dbReference type="KEGG" id="dzi:111305050"/>
<evidence type="ECO:0000313" key="11">
    <source>
        <dbReference type="RefSeq" id="XP_022757951.1"/>
    </source>
</evidence>
<evidence type="ECO:0000256" key="6">
    <source>
        <dbReference type="ARBA" id="ARBA00053307"/>
    </source>
</evidence>
<comment type="similarity">
    <text evidence="2 7">Belongs to the SEC15 family.</text>
</comment>
<dbReference type="InterPro" id="IPR048359">
    <property type="entry name" value="EXOC6_Sec15_N"/>
</dbReference>
<dbReference type="RefSeq" id="XP_022757951.1">
    <property type="nucleotide sequence ID" value="XM_022902216.1"/>
</dbReference>
<dbReference type="OrthoDB" id="10267033at2759"/>
<dbReference type="FunFam" id="1.10.357.30:FF:000002">
    <property type="entry name" value="Exocyst complex component"/>
    <property type="match status" value="1"/>
</dbReference>
<dbReference type="GO" id="GO:0006886">
    <property type="term" value="P:intracellular protein transport"/>
    <property type="evidence" value="ECO:0007669"/>
    <property type="project" value="InterPro"/>
</dbReference>
<evidence type="ECO:0000313" key="10">
    <source>
        <dbReference type="Proteomes" id="UP000515121"/>
    </source>
</evidence>
<evidence type="ECO:0000259" key="8">
    <source>
        <dbReference type="Pfam" id="PF04091"/>
    </source>
</evidence>
<evidence type="ECO:0000256" key="2">
    <source>
        <dbReference type="ARBA" id="ARBA00007944"/>
    </source>
</evidence>
<keyword evidence="4 7" id="KW-0268">Exocytosis</keyword>
<feature type="domain" description="Exocyst complex component EXOC6/Sec15 N-terminal" evidence="9">
    <location>
        <begin position="58"/>
        <end position="227"/>
    </location>
</feature>
<proteinExistence type="inferred from homology"/>
<evidence type="ECO:0000259" key="9">
    <source>
        <dbReference type="Pfam" id="PF20651"/>
    </source>
</evidence>
<accession>A0A6P5ZZQ9</accession>
<reference evidence="11" key="1">
    <citation type="submission" date="2025-08" db="UniProtKB">
        <authorList>
            <consortium name="RefSeq"/>
        </authorList>
    </citation>
    <scope>IDENTIFICATION</scope>
    <source>
        <tissue evidence="11">Fruit stalk</tissue>
    </source>
</reference>
<keyword evidence="5" id="KW-0963">Cytoplasm</keyword>
<dbReference type="GO" id="GO:0090522">
    <property type="term" value="P:vesicle tethering involved in exocytosis"/>
    <property type="evidence" value="ECO:0007669"/>
    <property type="project" value="UniProtKB-UniRule"/>
</dbReference>
<dbReference type="Proteomes" id="UP000515121">
    <property type="component" value="Unplaced"/>
</dbReference>